<sequence>MIRACSTTLVKNVPLEESLKYFEGIFPFIELRIQEGHFLVDDIKRIKNLKQKLNKKGIKAVSLHQPMRIRDNIIDISSTDEWERLYSLREIEKAIIAAQILKIDRLIVHSSAKIDEEERCKREEKLKKSLVELIEFADKYGIKLYLENLSMHKLGDSIVWLDKLRNEFNNKFEICFDTGHWLIGKQNPLYLNKYNHYHIHDNNGIFDEHLFPQDGIFPWNKLEFSNGATVVYELMPSEVPGKEIGRIKENKL</sequence>
<dbReference type="PANTHER" id="PTHR12110:SF21">
    <property type="entry name" value="XYLOSE ISOMERASE-LIKE TIM BARREL DOMAIN-CONTAINING PROTEIN"/>
    <property type="match status" value="1"/>
</dbReference>
<dbReference type="Gene3D" id="3.20.20.150">
    <property type="entry name" value="Divalent-metal-dependent TIM barrel enzymes"/>
    <property type="match status" value="1"/>
</dbReference>
<organism evidence="2 3">
    <name type="scientific">candidate division TA06 bacterium</name>
    <dbReference type="NCBI Taxonomy" id="2250710"/>
    <lineage>
        <taxon>Bacteria</taxon>
        <taxon>Bacteria division TA06</taxon>
    </lineage>
</organism>
<dbReference type="InterPro" id="IPR036237">
    <property type="entry name" value="Xyl_isomerase-like_sf"/>
</dbReference>
<dbReference type="InterPro" id="IPR013022">
    <property type="entry name" value="Xyl_isomerase-like_TIM-brl"/>
</dbReference>
<dbReference type="EMBL" id="QNBD01000089">
    <property type="protein sequence ID" value="RKX71455.1"/>
    <property type="molecule type" value="Genomic_DNA"/>
</dbReference>
<evidence type="ECO:0000259" key="1">
    <source>
        <dbReference type="Pfam" id="PF01261"/>
    </source>
</evidence>
<dbReference type="Proteomes" id="UP000271125">
    <property type="component" value="Unassembled WGS sequence"/>
</dbReference>
<protein>
    <recommendedName>
        <fullName evidence="1">Xylose isomerase-like TIM barrel domain-containing protein</fullName>
    </recommendedName>
</protein>
<dbReference type="PANTHER" id="PTHR12110">
    <property type="entry name" value="HYDROXYPYRUVATE ISOMERASE"/>
    <property type="match status" value="1"/>
</dbReference>
<evidence type="ECO:0000313" key="2">
    <source>
        <dbReference type="EMBL" id="RKX71455.1"/>
    </source>
</evidence>
<gene>
    <name evidence="2" type="ORF">DRP43_02450</name>
</gene>
<reference evidence="2 3" key="1">
    <citation type="submission" date="2018-06" db="EMBL/GenBank/DDBJ databases">
        <title>Extensive metabolic versatility and redundancy in microbially diverse, dynamic hydrothermal sediments.</title>
        <authorList>
            <person name="Dombrowski N."/>
            <person name="Teske A."/>
            <person name="Baker B.J."/>
        </authorList>
    </citation>
    <scope>NUCLEOTIDE SEQUENCE [LARGE SCALE GENOMIC DNA]</scope>
    <source>
        <strain evidence="2">B10_G13</strain>
    </source>
</reference>
<evidence type="ECO:0000313" key="3">
    <source>
        <dbReference type="Proteomes" id="UP000271125"/>
    </source>
</evidence>
<dbReference type="SUPFAM" id="SSF51658">
    <property type="entry name" value="Xylose isomerase-like"/>
    <property type="match status" value="1"/>
</dbReference>
<proteinExistence type="predicted"/>
<name>A0A660SKT3_UNCT6</name>
<comment type="caution">
    <text evidence="2">The sequence shown here is derived from an EMBL/GenBank/DDBJ whole genome shotgun (WGS) entry which is preliminary data.</text>
</comment>
<dbReference type="Pfam" id="PF01261">
    <property type="entry name" value="AP_endonuc_2"/>
    <property type="match status" value="1"/>
</dbReference>
<dbReference type="AlphaFoldDB" id="A0A660SKT3"/>
<accession>A0A660SKT3</accession>
<dbReference type="InterPro" id="IPR050312">
    <property type="entry name" value="IolE/XylAMocC-like"/>
</dbReference>
<feature type="domain" description="Xylose isomerase-like TIM barrel" evidence="1">
    <location>
        <begin position="26"/>
        <end position="222"/>
    </location>
</feature>